<evidence type="ECO:0000313" key="3">
    <source>
        <dbReference type="Proteomes" id="UP000283522"/>
    </source>
</evidence>
<evidence type="ECO:0000256" key="1">
    <source>
        <dbReference type="SAM" id="Coils"/>
    </source>
</evidence>
<comment type="caution">
    <text evidence="2">The sequence shown here is derived from an EMBL/GenBank/DDBJ whole genome shotgun (WGS) entry which is preliminary data.</text>
</comment>
<reference evidence="2 3" key="1">
    <citation type="submission" date="2018-09" db="EMBL/GenBank/DDBJ databases">
        <authorList>
            <person name="Wang X."/>
            <person name="Du Z."/>
        </authorList>
    </citation>
    <scope>NUCLEOTIDE SEQUENCE [LARGE SCALE GENOMIC DNA]</scope>
    <source>
        <strain evidence="2 3">N3</strain>
    </source>
</reference>
<keyword evidence="3" id="KW-1185">Reference proteome</keyword>
<accession>A0A418PT56</accession>
<gene>
    <name evidence="2" type="ORF">D0X99_07865</name>
</gene>
<dbReference type="EMBL" id="QXML01000003">
    <property type="protein sequence ID" value="RIW16274.1"/>
    <property type="molecule type" value="Genomic_DNA"/>
</dbReference>
<dbReference type="Proteomes" id="UP000283522">
    <property type="component" value="Unassembled WGS sequence"/>
</dbReference>
<keyword evidence="1" id="KW-0175">Coiled coil</keyword>
<feature type="coiled-coil region" evidence="1">
    <location>
        <begin position="5"/>
        <end position="38"/>
    </location>
</feature>
<dbReference type="OrthoDB" id="840371at2"/>
<dbReference type="RefSeq" id="WP_119477129.1">
    <property type="nucleotide sequence ID" value="NZ_QXML01000003.1"/>
</dbReference>
<protein>
    <submittedName>
        <fullName evidence="2">Uncharacterized protein</fullName>
    </submittedName>
</protein>
<name>A0A418PT56_9BACT</name>
<organism evidence="2 3">
    <name type="scientific">Algoriphagus lacus</name>
    <dbReference type="NCBI Taxonomy" id="2056311"/>
    <lineage>
        <taxon>Bacteria</taxon>
        <taxon>Pseudomonadati</taxon>
        <taxon>Bacteroidota</taxon>
        <taxon>Cytophagia</taxon>
        <taxon>Cytophagales</taxon>
        <taxon>Cyclobacteriaceae</taxon>
        <taxon>Algoriphagus</taxon>
    </lineage>
</organism>
<evidence type="ECO:0000313" key="2">
    <source>
        <dbReference type="EMBL" id="RIW16274.1"/>
    </source>
</evidence>
<proteinExistence type="predicted"/>
<sequence length="145" mass="17221">MKERIKELLDKYWDAETTLEEEKELRDLLRNSEGFEQEKSLFKALENFQAEEPQHLTLPDSKLRKLNPRWISWAASVAILVGSFWSWRVYEQKQAEKEAYEEVMEALALIQTNLSKGQEQMEPLKDLKYLNTTNQLFQLNKPTKQ</sequence>
<dbReference type="AlphaFoldDB" id="A0A418PT56"/>